<gene>
    <name evidence="1" type="ORF">KGQ19_47595</name>
</gene>
<keyword evidence="2" id="KW-1185">Reference proteome</keyword>
<organism evidence="1 2">
    <name type="scientific">Catenulispora pinistramenti</name>
    <dbReference type="NCBI Taxonomy" id="2705254"/>
    <lineage>
        <taxon>Bacteria</taxon>
        <taxon>Bacillati</taxon>
        <taxon>Actinomycetota</taxon>
        <taxon>Actinomycetes</taxon>
        <taxon>Catenulisporales</taxon>
        <taxon>Catenulisporaceae</taxon>
        <taxon>Catenulispora</taxon>
    </lineage>
</organism>
<reference evidence="1 2" key="1">
    <citation type="submission" date="2020-02" db="EMBL/GenBank/DDBJ databases">
        <title>Acidophilic actinobacteria isolated from forest soil.</title>
        <authorList>
            <person name="Golinska P."/>
        </authorList>
    </citation>
    <scope>NUCLEOTIDE SEQUENCE [LARGE SCALE GENOMIC DNA]</scope>
    <source>
        <strain evidence="1 2">NL8</strain>
    </source>
</reference>
<name>A0ABS5L893_9ACTN</name>
<accession>A0ABS5L893</accession>
<evidence type="ECO:0008006" key="3">
    <source>
        <dbReference type="Google" id="ProtNLM"/>
    </source>
</evidence>
<comment type="caution">
    <text evidence="1">The sequence shown here is derived from an EMBL/GenBank/DDBJ whole genome shotgun (WGS) entry which is preliminary data.</text>
</comment>
<dbReference type="EMBL" id="JAAFYZ010000396">
    <property type="protein sequence ID" value="MBS2554544.1"/>
    <property type="molecule type" value="Genomic_DNA"/>
</dbReference>
<protein>
    <recommendedName>
        <fullName evidence="3">ParB/Sulfiredoxin domain-containing protein</fullName>
    </recommendedName>
</protein>
<dbReference type="Proteomes" id="UP000730482">
    <property type="component" value="Unassembled WGS sequence"/>
</dbReference>
<evidence type="ECO:0000313" key="2">
    <source>
        <dbReference type="Proteomes" id="UP000730482"/>
    </source>
</evidence>
<proteinExistence type="predicted"/>
<sequence length="281" mass="30306">MTTTKTAALPKALAGITHEIIMITPAMAEQLLGYNDSNRGLRDGVTAAYARDLTAGRWDFNGETIKIADDGTLIDGQHRLEAIVRSGVAAPCLVVTGLPRTAQKTIDTGARRTFGDELGWRGEKHANTLAAVLRRIVLWEADYRLKAGRFRPSEAEMDAALEAHPDARNSAEFGDSKGSAAVLSASQMAFAHWLLTQRDAMSAAWFMDRLCDGIGLGPGHPVLALRDRIRRERDAHRGTIGAEIALALVITAWNAVRSGNSVSKIQLPKGGLSAESFPTPR</sequence>
<evidence type="ECO:0000313" key="1">
    <source>
        <dbReference type="EMBL" id="MBS2554544.1"/>
    </source>
</evidence>
<dbReference type="RefSeq" id="WP_212022110.1">
    <property type="nucleotide sequence ID" value="NZ_JAAFYZ010000396.1"/>
</dbReference>